<dbReference type="InterPro" id="IPR053164">
    <property type="entry name" value="IS1016-like_transposase"/>
</dbReference>
<evidence type="ECO:0000313" key="4">
    <source>
        <dbReference type="WormBase" id="SRAE_0000045300"/>
    </source>
</evidence>
<organism evidence="1">
    <name type="scientific">Strongyloides ratti</name>
    <name type="common">Parasitic roundworm</name>
    <dbReference type="NCBI Taxonomy" id="34506"/>
    <lineage>
        <taxon>Eukaryota</taxon>
        <taxon>Metazoa</taxon>
        <taxon>Ecdysozoa</taxon>
        <taxon>Nematoda</taxon>
        <taxon>Chromadorea</taxon>
        <taxon>Rhabditida</taxon>
        <taxon>Tylenchina</taxon>
        <taxon>Panagrolaimomorpha</taxon>
        <taxon>Strongyloidoidea</taxon>
        <taxon>Strongyloididae</taxon>
        <taxon>Strongyloides</taxon>
    </lineage>
</organism>
<dbReference type="PANTHER" id="PTHR47163">
    <property type="entry name" value="DDE_TNP_IS1595 DOMAIN-CONTAINING PROTEIN"/>
    <property type="match status" value="1"/>
</dbReference>
<evidence type="ECO:0000313" key="2">
    <source>
        <dbReference type="Proteomes" id="UP000035682"/>
    </source>
</evidence>
<accession>A0A090KZP3</accession>
<dbReference type="PANTHER" id="PTHR47163:SF2">
    <property type="entry name" value="SI:DKEY-17M8.2"/>
    <property type="match status" value="1"/>
</dbReference>
<reference evidence="1" key="1">
    <citation type="submission" date="2014-09" db="EMBL/GenBank/DDBJ databases">
        <authorList>
            <person name="Aslett A.Martin."/>
        </authorList>
    </citation>
    <scope>NUCLEOTIDE SEQUENCE</scope>
    <source>
        <strain evidence="1">ED321 Heterogonic</strain>
    </source>
</reference>
<proteinExistence type="predicted"/>
<dbReference type="WBParaSite" id="SRAE_0000045300.1">
    <property type="protein sequence ID" value="SRAE_0000045300.1"/>
    <property type="gene ID" value="WBGene00256197"/>
</dbReference>
<dbReference type="RefSeq" id="XP_024500536.1">
    <property type="nucleotide sequence ID" value="XM_024646345.1"/>
</dbReference>
<dbReference type="Proteomes" id="UP000035682">
    <property type="component" value="Unplaced"/>
</dbReference>
<dbReference type="AlphaFoldDB" id="A0A090KZP3"/>
<keyword evidence="2" id="KW-1185">Reference proteome</keyword>
<dbReference type="OMA" id="CHIFLEQ"/>
<reference evidence="3" key="3">
    <citation type="submission" date="2020-12" db="UniProtKB">
        <authorList>
            <consortium name="WormBaseParasite"/>
        </authorList>
    </citation>
    <scope>IDENTIFICATION</scope>
</reference>
<name>A0A090KZP3_STRRB</name>
<dbReference type="GeneID" id="36373695"/>
<reference evidence="2" key="2">
    <citation type="submission" date="2014-09" db="EMBL/GenBank/DDBJ databases">
        <authorList>
            <person name="Martin A.A."/>
        </authorList>
    </citation>
    <scope>NUCLEOTIDE SEQUENCE</scope>
    <source>
        <strain evidence="2">ED321</strain>
    </source>
</reference>
<dbReference type="EMBL" id="LN609407">
    <property type="protein sequence ID" value="CEF61327.1"/>
    <property type="molecule type" value="Genomic_DNA"/>
</dbReference>
<dbReference type="CTD" id="36373695"/>
<dbReference type="OrthoDB" id="5805277at2759"/>
<protein>
    <submittedName>
        <fullName evidence="3">Transposase, ISXO2-like domain-containing protein</fullName>
    </submittedName>
</protein>
<gene>
    <name evidence="1 3 4" type="ORF">SRAE_0000045300</name>
</gene>
<evidence type="ECO:0000313" key="3">
    <source>
        <dbReference type="WBParaSite" id="SRAE_0000045300.1"/>
    </source>
</evidence>
<dbReference type="WormBase" id="SRAE_0000045300">
    <property type="protein sequence ID" value="SRP00921"/>
    <property type="gene ID" value="WBGene00256197"/>
</dbReference>
<evidence type="ECO:0000313" key="1">
    <source>
        <dbReference type="EMBL" id="CEF61327.1"/>
    </source>
</evidence>
<sequence>MPTLPKMNSLFETFNNEEVALKFLQDAEIFQKNLDCPTCGSKTSFQKSTFILRYLTNQCRKAISVKKGTFFAGKCLPMKNTFHWVYLWLSKTLMSSAIIHVSCSSATATTYYGYFRQLVANSIDENQSIIGREGIVVKIDKTKMGKKKYNKGHRVDRVWVVRSVEKTKKRLVFAVTVEK</sequence>